<organism evidence="1">
    <name type="scientific">Arundo donax</name>
    <name type="common">Giant reed</name>
    <name type="synonym">Donax arundinaceus</name>
    <dbReference type="NCBI Taxonomy" id="35708"/>
    <lineage>
        <taxon>Eukaryota</taxon>
        <taxon>Viridiplantae</taxon>
        <taxon>Streptophyta</taxon>
        <taxon>Embryophyta</taxon>
        <taxon>Tracheophyta</taxon>
        <taxon>Spermatophyta</taxon>
        <taxon>Magnoliopsida</taxon>
        <taxon>Liliopsida</taxon>
        <taxon>Poales</taxon>
        <taxon>Poaceae</taxon>
        <taxon>PACMAD clade</taxon>
        <taxon>Arundinoideae</taxon>
        <taxon>Arundineae</taxon>
        <taxon>Arundo</taxon>
    </lineage>
</organism>
<proteinExistence type="predicted"/>
<protein>
    <submittedName>
        <fullName evidence="1">Uncharacterized protein</fullName>
    </submittedName>
</protein>
<name>A0A0A8ZDL6_ARUDO</name>
<dbReference type="EMBL" id="GBRH01264933">
    <property type="protein sequence ID" value="JAD32962.1"/>
    <property type="molecule type" value="Transcribed_RNA"/>
</dbReference>
<sequence length="34" mass="4154">MRELIQSKLIHRELFTDSSKVVVNYHYRCESQNE</sequence>
<dbReference type="AlphaFoldDB" id="A0A0A8ZDL6"/>
<evidence type="ECO:0000313" key="1">
    <source>
        <dbReference type="EMBL" id="JAD32962.1"/>
    </source>
</evidence>
<accession>A0A0A8ZDL6</accession>
<reference evidence="1" key="2">
    <citation type="journal article" date="2015" name="Data Brief">
        <title>Shoot transcriptome of the giant reed, Arundo donax.</title>
        <authorList>
            <person name="Barrero R.A."/>
            <person name="Guerrero F.D."/>
            <person name="Moolhuijzen P."/>
            <person name="Goolsby J.A."/>
            <person name="Tidwell J."/>
            <person name="Bellgard S.E."/>
            <person name="Bellgard M.I."/>
        </authorList>
    </citation>
    <scope>NUCLEOTIDE SEQUENCE</scope>
    <source>
        <tissue evidence="1">Shoot tissue taken approximately 20 cm above the soil surface</tissue>
    </source>
</reference>
<reference evidence="1" key="1">
    <citation type="submission" date="2014-09" db="EMBL/GenBank/DDBJ databases">
        <authorList>
            <person name="Magalhaes I.L.F."/>
            <person name="Oliveira U."/>
            <person name="Santos F.R."/>
            <person name="Vidigal T.H.D.A."/>
            <person name="Brescovit A.D."/>
            <person name="Santos A.J."/>
        </authorList>
    </citation>
    <scope>NUCLEOTIDE SEQUENCE</scope>
    <source>
        <tissue evidence="1">Shoot tissue taken approximately 20 cm above the soil surface</tissue>
    </source>
</reference>